<dbReference type="SMART" id="SM00240">
    <property type="entry name" value="FHA"/>
    <property type="match status" value="1"/>
</dbReference>
<gene>
    <name evidence="3" type="ORF">LKD32_00315</name>
</gene>
<organism evidence="3 4">
    <name type="scientific">Brotaphodocola catenula</name>
    <dbReference type="NCBI Taxonomy" id="2885361"/>
    <lineage>
        <taxon>Bacteria</taxon>
        <taxon>Bacillati</taxon>
        <taxon>Bacillota</taxon>
        <taxon>Clostridia</taxon>
        <taxon>Lachnospirales</taxon>
        <taxon>Lachnospiraceae</taxon>
        <taxon>Brotaphodocola</taxon>
    </lineage>
</organism>
<dbReference type="AlphaFoldDB" id="A0AAE3AKK1"/>
<dbReference type="InterPro" id="IPR045962">
    <property type="entry name" value="DUF6382"/>
</dbReference>
<dbReference type="EMBL" id="JAJEPU010000001">
    <property type="protein sequence ID" value="MCC2163341.1"/>
    <property type="molecule type" value="Genomic_DNA"/>
</dbReference>
<dbReference type="Pfam" id="PF19909">
    <property type="entry name" value="DUF6382"/>
    <property type="match status" value="1"/>
</dbReference>
<evidence type="ECO:0000259" key="2">
    <source>
        <dbReference type="PROSITE" id="PS50006"/>
    </source>
</evidence>
<dbReference type="InterPro" id="IPR000253">
    <property type="entry name" value="FHA_dom"/>
</dbReference>
<dbReference type="InterPro" id="IPR008984">
    <property type="entry name" value="SMAD_FHA_dom_sf"/>
</dbReference>
<dbReference type="CDD" id="cd00060">
    <property type="entry name" value="FHA"/>
    <property type="match status" value="1"/>
</dbReference>
<sequence>MKISYRREMKHNYLILDSEDLEWDGYECRMLVANSIEGILRFQLRQIDEKIYFYYEITSKQPLARVLEGRTIRVGELRSFIIGIAQIVDRMEKYLLKESSVMLTPEYLYIEPENFRVWFCLIPGIQRNFPEDYSKLLEYLLGKVDHQDKDSVVLAYALYQETRKADYGMNDILRILQTFGYGKSMGKSGFVRQERSSPEQGTSSRGWDRGLILEDESENGEWVDCRSNDGMNEEAGKRQQRFIFEDAERKNKGENNQDTIDSSEWRNGEQSGKRIGRKEKREARRERKRRKKEEKQRKKEMRREKTEESGQKKRLWVRFRRWWRRLWGREKGVPDDDESVLESQYQRGTEGRFAEGEFAGEEIFQDQGSTGDLNVRGDAWGAQNGNSWENMFAPEEDGLIGTIEASKSSSKIDQGEMDWSKCSFSNVEQDTLVLGELNFNLAQSKENHRLLALDPGLPDIELRYYPFVIGKQENLVDFVLERDVVSRLHMKIDLVDSEYTIEDLNSTNGTFVAGKMLEANETVTIREGDEVKIADCRYRFVL</sequence>
<dbReference type="Gene3D" id="2.60.200.20">
    <property type="match status" value="1"/>
</dbReference>
<comment type="caution">
    <text evidence="3">The sequence shown here is derived from an EMBL/GenBank/DDBJ whole genome shotgun (WGS) entry which is preliminary data.</text>
</comment>
<protein>
    <submittedName>
        <fullName evidence="3">FHA domain-containing protein</fullName>
    </submittedName>
</protein>
<name>A0AAE3AKK1_9FIRM</name>
<reference evidence="3" key="1">
    <citation type="submission" date="2021-10" db="EMBL/GenBank/DDBJ databases">
        <title>Anaerobic single-cell dispensing facilitates the cultivation of human gut bacteria.</title>
        <authorList>
            <person name="Afrizal A."/>
        </authorList>
    </citation>
    <scope>NUCLEOTIDE SEQUENCE</scope>
    <source>
        <strain evidence="3">CLA-AA-H274</strain>
    </source>
</reference>
<dbReference type="SUPFAM" id="SSF49879">
    <property type="entry name" value="SMAD/FHA domain"/>
    <property type="match status" value="1"/>
</dbReference>
<evidence type="ECO:0000313" key="4">
    <source>
        <dbReference type="Proteomes" id="UP001198962"/>
    </source>
</evidence>
<evidence type="ECO:0000313" key="3">
    <source>
        <dbReference type="EMBL" id="MCC2163341.1"/>
    </source>
</evidence>
<dbReference type="Proteomes" id="UP001198962">
    <property type="component" value="Unassembled WGS sequence"/>
</dbReference>
<accession>A0AAE3AKK1</accession>
<feature type="compositionally biased region" description="Basic and acidic residues" evidence="1">
    <location>
        <begin position="244"/>
        <end position="255"/>
    </location>
</feature>
<feature type="region of interest" description="Disordered" evidence="1">
    <location>
        <begin position="189"/>
        <end position="210"/>
    </location>
</feature>
<proteinExistence type="predicted"/>
<feature type="domain" description="FHA" evidence="2">
    <location>
        <begin position="467"/>
        <end position="517"/>
    </location>
</feature>
<feature type="region of interest" description="Disordered" evidence="1">
    <location>
        <begin position="244"/>
        <end position="307"/>
    </location>
</feature>
<evidence type="ECO:0000256" key="1">
    <source>
        <dbReference type="SAM" id="MobiDB-lite"/>
    </source>
</evidence>
<dbReference type="Pfam" id="PF00498">
    <property type="entry name" value="FHA"/>
    <property type="match status" value="1"/>
</dbReference>
<feature type="compositionally biased region" description="Basic and acidic residues" evidence="1">
    <location>
        <begin position="293"/>
        <end position="307"/>
    </location>
</feature>
<dbReference type="RefSeq" id="WP_308450262.1">
    <property type="nucleotide sequence ID" value="NZ_JAJEPU010000001.1"/>
</dbReference>
<dbReference type="PROSITE" id="PS50006">
    <property type="entry name" value="FHA_DOMAIN"/>
    <property type="match status" value="1"/>
</dbReference>
<keyword evidence="4" id="KW-1185">Reference proteome</keyword>